<protein>
    <submittedName>
        <fullName evidence="6">Glyoxylase, beta-lactamase superfamily II</fullName>
    </submittedName>
</protein>
<dbReference type="SMART" id="SM00849">
    <property type="entry name" value="Lactamase_B"/>
    <property type="match status" value="1"/>
</dbReference>
<organism evidence="6 7">
    <name type="scientific">Goodfellowiella coeruleoviolacea</name>
    <dbReference type="NCBI Taxonomy" id="334858"/>
    <lineage>
        <taxon>Bacteria</taxon>
        <taxon>Bacillati</taxon>
        <taxon>Actinomycetota</taxon>
        <taxon>Actinomycetes</taxon>
        <taxon>Pseudonocardiales</taxon>
        <taxon>Pseudonocardiaceae</taxon>
        <taxon>Goodfellowiella</taxon>
    </lineage>
</organism>
<comment type="similarity">
    <text evidence="1">Belongs to the metallo-beta-lactamase superfamily.</text>
</comment>
<dbReference type="AlphaFoldDB" id="A0AAE3G8E1"/>
<sequence>MDTITFGDVSVTRVIETVRPIMPPTDFVPDSTQQDWADHASWLVPDFWLPESNQVRSALQVWVLRSEGRTILVDTGVGNHKNRPQMPIFHQLDTDFLDNLAGAGVRPEDVDLVINTHVHADHVGWNTRLDGGDWVPTFPNATYLLPARDFAFFGPDNVHRSRNPETHRNIFADSVTPVHQAGLVELWDESHVIDRNLRLDLAAGHTPGSSVLRLESGSDRVVFVGDLVHTPIQLVEPDMNSCFCEDAAQARASRRAVLGWAADNNALVVPAHLGGSGAAELRRNGDRFALKEWAPFARV</sequence>
<dbReference type="InterPro" id="IPR051013">
    <property type="entry name" value="MBL_superfamily_lactonases"/>
</dbReference>
<dbReference type="CDD" id="cd16277">
    <property type="entry name" value="metallo-hydrolase-like_MBL-fold"/>
    <property type="match status" value="1"/>
</dbReference>
<dbReference type="PANTHER" id="PTHR42978">
    <property type="entry name" value="QUORUM-QUENCHING LACTONASE YTNP-RELATED-RELATED"/>
    <property type="match status" value="1"/>
</dbReference>
<accession>A0AAE3G8E1</accession>
<keyword evidence="3" id="KW-0378">Hydrolase</keyword>
<dbReference type="Gene3D" id="3.60.15.10">
    <property type="entry name" value="Ribonuclease Z/Hydroxyacylglutathione hydrolase-like"/>
    <property type="match status" value="1"/>
</dbReference>
<dbReference type="Pfam" id="PF00753">
    <property type="entry name" value="Lactamase_B"/>
    <property type="match status" value="1"/>
</dbReference>
<dbReference type="PANTHER" id="PTHR42978:SF6">
    <property type="entry name" value="QUORUM-QUENCHING LACTONASE YTNP-RELATED"/>
    <property type="match status" value="1"/>
</dbReference>
<evidence type="ECO:0000259" key="5">
    <source>
        <dbReference type="SMART" id="SM00849"/>
    </source>
</evidence>
<dbReference type="InterPro" id="IPR001279">
    <property type="entry name" value="Metallo-B-lactamas"/>
</dbReference>
<dbReference type="RefSeq" id="WP_253766308.1">
    <property type="nucleotide sequence ID" value="NZ_JAMTCK010000001.1"/>
</dbReference>
<dbReference type="GO" id="GO:0016787">
    <property type="term" value="F:hydrolase activity"/>
    <property type="evidence" value="ECO:0007669"/>
    <property type="project" value="UniProtKB-KW"/>
</dbReference>
<feature type="domain" description="Metallo-beta-lactamase" evidence="5">
    <location>
        <begin position="58"/>
        <end position="272"/>
    </location>
</feature>
<reference evidence="6" key="1">
    <citation type="submission" date="2022-06" db="EMBL/GenBank/DDBJ databases">
        <title>Genomic Encyclopedia of Archaeal and Bacterial Type Strains, Phase II (KMG-II): from individual species to whole genera.</title>
        <authorList>
            <person name="Goeker M."/>
        </authorList>
    </citation>
    <scope>NUCLEOTIDE SEQUENCE</scope>
    <source>
        <strain evidence="6">DSM 43935</strain>
    </source>
</reference>
<evidence type="ECO:0000256" key="3">
    <source>
        <dbReference type="ARBA" id="ARBA00022801"/>
    </source>
</evidence>
<dbReference type="GO" id="GO:0046872">
    <property type="term" value="F:metal ion binding"/>
    <property type="evidence" value="ECO:0007669"/>
    <property type="project" value="UniProtKB-KW"/>
</dbReference>
<dbReference type="EMBL" id="JAMTCK010000001">
    <property type="protein sequence ID" value="MCP2163562.1"/>
    <property type="molecule type" value="Genomic_DNA"/>
</dbReference>
<evidence type="ECO:0000256" key="2">
    <source>
        <dbReference type="ARBA" id="ARBA00022723"/>
    </source>
</evidence>
<evidence type="ECO:0000313" key="6">
    <source>
        <dbReference type="EMBL" id="MCP2163562.1"/>
    </source>
</evidence>
<evidence type="ECO:0000256" key="1">
    <source>
        <dbReference type="ARBA" id="ARBA00007749"/>
    </source>
</evidence>
<dbReference type="SUPFAM" id="SSF56281">
    <property type="entry name" value="Metallo-hydrolase/oxidoreductase"/>
    <property type="match status" value="1"/>
</dbReference>
<comment type="caution">
    <text evidence="6">The sequence shown here is derived from an EMBL/GenBank/DDBJ whole genome shotgun (WGS) entry which is preliminary data.</text>
</comment>
<evidence type="ECO:0000256" key="4">
    <source>
        <dbReference type="ARBA" id="ARBA00022833"/>
    </source>
</evidence>
<dbReference type="Proteomes" id="UP001206128">
    <property type="component" value="Unassembled WGS sequence"/>
</dbReference>
<gene>
    <name evidence="6" type="ORF">LX83_000402</name>
</gene>
<name>A0AAE3G8E1_9PSEU</name>
<dbReference type="InterPro" id="IPR036866">
    <property type="entry name" value="RibonucZ/Hydroxyglut_hydro"/>
</dbReference>
<keyword evidence="7" id="KW-1185">Reference proteome</keyword>
<keyword evidence="4" id="KW-0862">Zinc</keyword>
<keyword evidence="2" id="KW-0479">Metal-binding</keyword>
<proteinExistence type="inferred from homology"/>
<evidence type="ECO:0000313" key="7">
    <source>
        <dbReference type="Proteomes" id="UP001206128"/>
    </source>
</evidence>